<comment type="caution">
    <text evidence="2">The sequence shown here is derived from an EMBL/GenBank/DDBJ whole genome shotgun (WGS) entry which is preliminary data.</text>
</comment>
<protein>
    <submittedName>
        <fullName evidence="2">Uncharacterized protein</fullName>
    </submittedName>
</protein>
<feature type="region of interest" description="Disordered" evidence="1">
    <location>
        <begin position="172"/>
        <end position="233"/>
    </location>
</feature>
<keyword evidence="3" id="KW-1185">Reference proteome</keyword>
<evidence type="ECO:0000256" key="1">
    <source>
        <dbReference type="SAM" id="MobiDB-lite"/>
    </source>
</evidence>
<sequence length="233" mass="25308">MSGLSSVGSPIRSCRMEVDSKGGHSCTPANCTLSMCNCHNDAQLDSNADSGVTGPKSRWASSDMVKEEEENTRSQSNRTQDANTTSKSGRASENQRASGKGATDPSTEAKLNQLQPCTWMLSSTRREIEGALRSAQNWCTNRQIAGCAEAREKVQIVQLKVQMKVGLCKLKSKGEPRRGQTQVDDNRRPEKQGPEYNALPETTHPEQGKGMEHGKAKTIERDGIAKDIGGSQN</sequence>
<feature type="region of interest" description="Disordered" evidence="1">
    <location>
        <begin position="45"/>
        <end position="111"/>
    </location>
</feature>
<evidence type="ECO:0000313" key="2">
    <source>
        <dbReference type="EMBL" id="KAJ7747467.1"/>
    </source>
</evidence>
<gene>
    <name evidence="2" type="ORF">B0H16DRAFT_1461948</name>
</gene>
<feature type="compositionally biased region" description="Polar residues" evidence="1">
    <location>
        <begin position="73"/>
        <end position="97"/>
    </location>
</feature>
<dbReference type="AlphaFoldDB" id="A0AAD7N7A1"/>
<dbReference type="Proteomes" id="UP001215598">
    <property type="component" value="Unassembled WGS sequence"/>
</dbReference>
<reference evidence="2" key="1">
    <citation type="submission" date="2023-03" db="EMBL/GenBank/DDBJ databases">
        <title>Massive genome expansion in bonnet fungi (Mycena s.s.) driven by repeated elements and novel gene families across ecological guilds.</title>
        <authorList>
            <consortium name="Lawrence Berkeley National Laboratory"/>
            <person name="Harder C.B."/>
            <person name="Miyauchi S."/>
            <person name="Viragh M."/>
            <person name="Kuo A."/>
            <person name="Thoen E."/>
            <person name="Andreopoulos B."/>
            <person name="Lu D."/>
            <person name="Skrede I."/>
            <person name="Drula E."/>
            <person name="Henrissat B."/>
            <person name="Morin E."/>
            <person name="Kohler A."/>
            <person name="Barry K."/>
            <person name="LaButti K."/>
            <person name="Morin E."/>
            <person name="Salamov A."/>
            <person name="Lipzen A."/>
            <person name="Mereny Z."/>
            <person name="Hegedus B."/>
            <person name="Baldrian P."/>
            <person name="Stursova M."/>
            <person name="Weitz H."/>
            <person name="Taylor A."/>
            <person name="Grigoriev I.V."/>
            <person name="Nagy L.G."/>
            <person name="Martin F."/>
            <person name="Kauserud H."/>
        </authorList>
    </citation>
    <scope>NUCLEOTIDE SEQUENCE</scope>
    <source>
        <strain evidence="2">CBHHK182m</strain>
    </source>
</reference>
<feature type="compositionally biased region" description="Basic and acidic residues" evidence="1">
    <location>
        <begin position="203"/>
        <end position="225"/>
    </location>
</feature>
<name>A0AAD7N7A1_9AGAR</name>
<feature type="compositionally biased region" description="Basic and acidic residues" evidence="1">
    <location>
        <begin position="172"/>
        <end position="193"/>
    </location>
</feature>
<accession>A0AAD7N7A1</accession>
<proteinExistence type="predicted"/>
<dbReference type="EMBL" id="JARKIB010000076">
    <property type="protein sequence ID" value="KAJ7747467.1"/>
    <property type="molecule type" value="Genomic_DNA"/>
</dbReference>
<evidence type="ECO:0000313" key="3">
    <source>
        <dbReference type="Proteomes" id="UP001215598"/>
    </source>
</evidence>
<organism evidence="2 3">
    <name type="scientific">Mycena metata</name>
    <dbReference type="NCBI Taxonomy" id="1033252"/>
    <lineage>
        <taxon>Eukaryota</taxon>
        <taxon>Fungi</taxon>
        <taxon>Dikarya</taxon>
        <taxon>Basidiomycota</taxon>
        <taxon>Agaricomycotina</taxon>
        <taxon>Agaricomycetes</taxon>
        <taxon>Agaricomycetidae</taxon>
        <taxon>Agaricales</taxon>
        <taxon>Marasmiineae</taxon>
        <taxon>Mycenaceae</taxon>
        <taxon>Mycena</taxon>
    </lineage>
</organism>